<keyword evidence="11" id="KW-1185">Reference proteome</keyword>
<evidence type="ECO:0000256" key="1">
    <source>
        <dbReference type="ARBA" id="ARBA00004141"/>
    </source>
</evidence>
<feature type="transmembrane region" description="Helical" evidence="9">
    <location>
        <begin position="109"/>
        <end position="128"/>
    </location>
</feature>
<reference evidence="10 11" key="1">
    <citation type="journal article" date="2014" name="Nat. Commun.">
        <title>Molecular traces of alternative social organization in a termite genome.</title>
        <authorList>
            <person name="Terrapon N."/>
            <person name="Li C."/>
            <person name="Robertson H.M."/>
            <person name="Ji L."/>
            <person name="Meng X."/>
            <person name="Booth W."/>
            <person name="Chen Z."/>
            <person name="Childers C.P."/>
            <person name="Glastad K.M."/>
            <person name="Gokhale K."/>
            <person name="Gowin J."/>
            <person name="Gronenberg W."/>
            <person name="Hermansen R.A."/>
            <person name="Hu H."/>
            <person name="Hunt B.G."/>
            <person name="Huylmans A.K."/>
            <person name="Khalil S.M."/>
            <person name="Mitchell R.D."/>
            <person name="Munoz-Torres M.C."/>
            <person name="Mustard J.A."/>
            <person name="Pan H."/>
            <person name="Reese J.T."/>
            <person name="Scharf M.E."/>
            <person name="Sun F."/>
            <person name="Vogel H."/>
            <person name="Xiao J."/>
            <person name="Yang W."/>
            <person name="Yang Z."/>
            <person name="Yang Z."/>
            <person name="Zhou J."/>
            <person name="Zhu J."/>
            <person name="Brent C.S."/>
            <person name="Elsik C.G."/>
            <person name="Goodisman M.A."/>
            <person name="Liberles D.A."/>
            <person name="Roe R.M."/>
            <person name="Vargo E.L."/>
            <person name="Vilcinskas A."/>
            <person name="Wang J."/>
            <person name="Bornberg-Bauer E."/>
            <person name="Korb J."/>
            <person name="Zhang G."/>
            <person name="Liebig J."/>
        </authorList>
    </citation>
    <scope>NUCLEOTIDE SEQUENCE [LARGE SCALE GENOMIC DNA]</scope>
    <source>
        <tissue evidence="10">Whole organism</tissue>
    </source>
</reference>
<dbReference type="GO" id="GO:0022857">
    <property type="term" value="F:transmembrane transporter activity"/>
    <property type="evidence" value="ECO:0007669"/>
    <property type="project" value="InterPro"/>
</dbReference>
<proteinExistence type="inferred from homology"/>
<sequence>MSAPVPVTARRSSQASIPGSSGCRSSSCDDPRPRRLSLADVSAAWSSRKLSLVQCSTSSDSIEIDTSSVSYDLPAVGVSCAGSYQPIPSDAAIRHSPVLHTHITANRPIWRALILGQLMSLMLCVMAACNHYLSTQYQVNLPAGQNTMHYVLQCLLFTTWLSSRPGDQGIVHVFRCRGWRYLLLALLDVEASYLFARAHQFTTLTSIQLLDCVAIPAVLALTCLLLKVHYKLVHILGVSICLMGVGCLVWADIDDGRTLTGGRNQLLGDMLCLGGALLFAVVSVAQDLVVKTLDWVEYLGMVGLFGSILSTVQTAVLERDTILLMPWDTWQVVALLLGFGLAQFLFCISAPAMLHDSGATALQLSLLTADFYWIMLSIILLHYKLHALYFVSFALTATGIVVYAVKRTPILSHSQQATTYRAMSRDNTTADNVELATPISDLVSLSACPSQQLDDSTYTQLSAGCPDNQVFRTNGDAPFC</sequence>
<comment type="subcellular location">
    <subcellularLocation>
        <location evidence="1">Membrane</location>
        <topology evidence="1">Multi-pass membrane protein</topology>
    </subcellularLocation>
</comment>
<dbReference type="PANTHER" id="PTHR14233">
    <property type="entry name" value="DUF914-RELATED"/>
    <property type="match status" value="1"/>
</dbReference>
<feature type="transmembrane region" description="Helical" evidence="9">
    <location>
        <begin position="207"/>
        <end position="226"/>
    </location>
</feature>
<dbReference type="GO" id="GO:0016020">
    <property type="term" value="C:membrane"/>
    <property type="evidence" value="ECO:0007669"/>
    <property type="project" value="UniProtKB-SubCell"/>
</dbReference>
<dbReference type="STRING" id="136037.A0A067QXW1"/>
<dbReference type="Proteomes" id="UP000027135">
    <property type="component" value="Unassembled WGS sequence"/>
</dbReference>
<feature type="transmembrane region" description="Helical" evidence="9">
    <location>
        <begin position="298"/>
        <end position="317"/>
    </location>
</feature>
<evidence type="ECO:0000256" key="3">
    <source>
        <dbReference type="ARBA" id="ARBA00022448"/>
    </source>
</evidence>
<name>A0A067QXW1_ZOONE</name>
<organism evidence="10 11">
    <name type="scientific">Zootermopsis nevadensis</name>
    <name type="common">Dampwood termite</name>
    <dbReference type="NCBI Taxonomy" id="136037"/>
    <lineage>
        <taxon>Eukaryota</taxon>
        <taxon>Metazoa</taxon>
        <taxon>Ecdysozoa</taxon>
        <taxon>Arthropoda</taxon>
        <taxon>Hexapoda</taxon>
        <taxon>Insecta</taxon>
        <taxon>Pterygota</taxon>
        <taxon>Neoptera</taxon>
        <taxon>Polyneoptera</taxon>
        <taxon>Dictyoptera</taxon>
        <taxon>Blattodea</taxon>
        <taxon>Blattoidea</taxon>
        <taxon>Termitoidae</taxon>
        <taxon>Termopsidae</taxon>
        <taxon>Zootermopsis</taxon>
    </lineage>
</organism>
<feature type="transmembrane region" description="Helical" evidence="9">
    <location>
        <begin position="233"/>
        <end position="253"/>
    </location>
</feature>
<gene>
    <name evidence="10" type="ORF">L798_12004</name>
</gene>
<protein>
    <submittedName>
        <fullName evidence="10">Solute carrier family 35 member F1</fullName>
    </submittedName>
</protein>
<dbReference type="eggNOG" id="KOG2766">
    <property type="taxonomic scope" value="Eukaryota"/>
</dbReference>
<keyword evidence="6 9" id="KW-0472">Membrane</keyword>
<evidence type="ECO:0000256" key="7">
    <source>
        <dbReference type="ARBA" id="ARBA00037727"/>
    </source>
</evidence>
<evidence type="ECO:0000256" key="2">
    <source>
        <dbReference type="ARBA" id="ARBA00007863"/>
    </source>
</evidence>
<feature type="transmembrane region" description="Helical" evidence="9">
    <location>
        <begin position="387"/>
        <end position="405"/>
    </location>
</feature>
<feature type="transmembrane region" description="Helical" evidence="9">
    <location>
        <begin position="361"/>
        <end position="381"/>
    </location>
</feature>
<comment type="function">
    <text evidence="7">Putative solute transporter.</text>
</comment>
<dbReference type="Pfam" id="PF06027">
    <property type="entry name" value="SLC35F"/>
    <property type="match status" value="1"/>
</dbReference>
<comment type="similarity">
    <text evidence="2">Belongs to the SLC35F solute transporter family.</text>
</comment>
<feature type="transmembrane region" description="Helical" evidence="9">
    <location>
        <begin position="329"/>
        <end position="354"/>
    </location>
</feature>
<dbReference type="AlphaFoldDB" id="A0A067QXW1"/>
<feature type="transmembrane region" description="Helical" evidence="9">
    <location>
        <begin position="265"/>
        <end position="286"/>
    </location>
</feature>
<dbReference type="InterPro" id="IPR052221">
    <property type="entry name" value="SLC35F_Transporter"/>
</dbReference>
<evidence type="ECO:0000256" key="5">
    <source>
        <dbReference type="ARBA" id="ARBA00022989"/>
    </source>
</evidence>
<dbReference type="EMBL" id="KK852894">
    <property type="protein sequence ID" value="KDR14203.1"/>
    <property type="molecule type" value="Genomic_DNA"/>
</dbReference>
<evidence type="ECO:0000256" key="4">
    <source>
        <dbReference type="ARBA" id="ARBA00022692"/>
    </source>
</evidence>
<feature type="region of interest" description="Disordered" evidence="8">
    <location>
        <begin position="1"/>
        <end position="31"/>
    </location>
</feature>
<dbReference type="OMA" id="WREIFTW"/>
<keyword evidence="3" id="KW-0813">Transport</keyword>
<evidence type="ECO:0000313" key="10">
    <source>
        <dbReference type="EMBL" id="KDR14203.1"/>
    </source>
</evidence>
<evidence type="ECO:0000313" key="11">
    <source>
        <dbReference type="Proteomes" id="UP000027135"/>
    </source>
</evidence>
<dbReference type="InParanoid" id="A0A067QXW1"/>
<evidence type="ECO:0000256" key="9">
    <source>
        <dbReference type="SAM" id="Phobius"/>
    </source>
</evidence>
<keyword evidence="5 9" id="KW-1133">Transmembrane helix</keyword>
<evidence type="ECO:0000256" key="8">
    <source>
        <dbReference type="SAM" id="MobiDB-lite"/>
    </source>
</evidence>
<keyword evidence="4 9" id="KW-0812">Transmembrane</keyword>
<dbReference type="InterPro" id="IPR009262">
    <property type="entry name" value="SLC35_F1/F2/F6"/>
</dbReference>
<evidence type="ECO:0000256" key="6">
    <source>
        <dbReference type="ARBA" id="ARBA00023136"/>
    </source>
</evidence>
<dbReference type="PANTHER" id="PTHR14233:SF4">
    <property type="entry name" value="SOLUTE CARRIER FAMILY 35 MEMBER F2"/>
    <property type="match status" value="1"/>
</dbReference>
<accession>A0A067QXW1</accession>